<sequence>MLDRQTFQNKDLVLKVSPNYDPNRFDPNKYEAFLDALCENREYQKEAIRETLRYFLGGEYKNLKDLAEENYHRNPKLHEKYSSLEDFISHLQLPDKLSCSLEHATATGKSYVMYGIARIMLAEGVVDRVLVLCPSNTIETGLTEKFRSRSTDRTLKDLLPPDSKVTNPRIINASNTIQKGNICIENIHATYINTKSAIEDSLVGKGERTLVLNDEAHHLMSPSDTALKKWKEFLLDPKYGFKYIVNLSGTCYIGNDYFTDVIHRFSLKDSIEEKFVKSIRYVAEDSSGSEDEKFQKIYENHIENKKIKYRKVKPITILVTKNIAACKRLTDKVIAFLSKKEKISKDNAAKKVLIVTSANEHKNNIPTLQRVDDKDNSVEWITSVSMLSEGWDIKNVFQIVPHEERAFNSKLLIAQVLGRGLRIPEVYKGEQPVVTVFNHDKWSSSIKHLVDEVLEIEKRIHSYPVKKKEDYDFDLHQIDYEKVIDEIKKYPKEDEFELLKKGYITYSSQDKIIKKGTIYVTVITGIQEEKEYYIPQTMYQVEDVAIDIFNRLCAFDMDAGTTYSKKWAKKKIAEIIHSSLKAVNDKTGMVNKENYQKTIQAFGVIERKSSTFPRIVPKSKEPYKISTKSMNKNSVGVGTLRRDSTVFWDDYSVTLGEAEDIKLLKELDEDESLPKSAMIRVENRYNFKTPLNIVLAAYEPERKFIKGLVKEENAKGIDAWIKSLDVGFYKIDYSWRKGEHPKQGSFNPDFFIKVGNDILIVEIKDDKAFEGSAGEENKKKLKYAGEHFDRLNGLENEQRYYFKFLSPMSYDLFFKALREKSYRDFKSEFEARLEE</sequence>
<dbReference type="AlphaFoldDB" id="A0A1F7S199"/>
<gene>
    <name evidence="2" type="ORF">A2W05_10955</name>
</gene>
<dbReference type="Proteomes" id="UP000178797">
    <property type="component" value="Unassembled WGS sequence"/>
</dbReference>
<organism evidence="2 3">
    <name type="scientific">Candidatus Schekmanbacteria bacterium RBG_16_38_10</name>
    <dbReference type="NCBI Taxonomy" id="1817879"/>
    <lineage>
        <taxon>Bacteria</taxon>
        <taxon>Candidatus Schekmaniibacteriota</taxon>
    </lineage>
</organism>
<dbReference type="GO" id="GO:0005829">
    <property type="term" value="C:cytosol"/>
    <property type="evidence" value="ECO:0007669"/>
    <property type="project" value="TreeGrafter"/>
</dbReference>
<evidence type="ECO:0000313" key="3">
    <source>
        <dbReference type="Proteomes" id="UP000178797"/>
    </source>
</evidence>
<dbReference type="GO" id="GO:0003677">
    <property type="term" value="F:DNA binding"/>
    <property type="evidence" value="ECO:0007669"/>
    <property type="project" value="InterPro"/>
</dbReference>
<dbReference type="GO" id="GO:0016787">
    <property type="term" value="F:hydrolase activity"/>
    <property type="evidence" value="ECO:0007669"/>
    <property type="project" value="InterPro"/>
</dbReference>
<reference evidence="2 3" key="1">
    <citation type="journal article" date="2016" name="Nat. Commun.">
        <title>Thousands of microbial genomes shed light on interconnected biogeochemical processes in an aquifer system.</title>
        <authorList>
            <person name="Anantharaman K."/>
            <person name="Brown C.T."/>
            <person name="Hug L.A."/>
            <person name="Sharon I."/>
            <person name="Castelle C.J."/>
            <person name="Probst A.J."/>
            <person name="Thomas B.C."/>
            <person name="Singh A."/>
            <person name="Wilkins M.J."/>
            <person name="Karaoz U."/>
            <person name="Brodie E.L."/>
            <person name="Williams K.H."/>
            <person name="Hubbard S.S."/>
            <person name="Banfield J.F."/>
        </authorList>
    </citation>
    <scope>NUCLEOTIDE SEQUENCE [LARGE SCALE GENOMIC DNA]</scope>
</reference>
<accession>A0A1F7S199</accession>
<protein>
    <recommendedName>
        <fullName evidence="1">Helicase/UvrB N-terminal domain-containing protein</fullName>
    </recommendedName>
</protein>
<dbReference type="PANTHER" id="PTHR47396:SF1">
    <property type="entry name" value="ATP-DEPENDENT HELICASE IRC3-RELATED"/>
    <property type="match status" value="1"/>
</dbReference>
<dbReference type="PANTHER" id="PTHR47396">
    <property type="entry name" value="TYPE I RESTRICTION ENZYME ECOKI R PROTEIN"/>
    <property type="match status" value="1"/>
</dbReference>
<dbReference type="Pfam" id="PF04851">
    <property type="entry name" value="ResIII"/>
    <property type="match status" value="1"/>
</dbReference>
<dbReference type="Gene3D" id="3.40.50.300">
    <property type="entry name" value="P-loop containing nucleotide triphosphate hydrolases"/>
    <property type="match status" value="2"/>
</dbReference>
<evidence type="ECO:0000313" key="2">
    <source>
        <dbReference type="EMBL" id="OGL47595.1"/>
    </source>
</evidence>
<dbReference type="EMBL" id="MGDE01000027">
    <property type="protein sequence ID" value="OGL47595.1"/>
    <property type="molecule type" value="Genomic_DNA"/>
</dbReference>
<dbReference type="InterPro" id="IPR050742">
    <property type="entry name" value="Helicase_Restrict-Modif_Enz"/>
</dbReference>
<comment type="caution">
    <text evidence="2">The sequence shown here is derived from an EMBL/GenBank/DDBJ whole genome shotgun (WGS) entry which is preliminary data.</text>
</comment>
<dbReference type="SUPFAM" id="SSF52540">
    <property type="entry name" value="P-loop containing nucleoside triphosphate hydrolases"/>
    <property type="match status" value="2"/>
</dbReference>
<evidence type="ECO:0000259" key="1">
    <source>
        <dbReference type="Pfam" id="PF04851"/>
    </source>
</evidence>
<feature type="domain" description="Helicase/UvrB N-terminal" evidence="1">
    <location>
        <begin position="39"/>
        <end position="251"/>
    </location>
</feature>
<proteinExistence type="predicted"/>
<name>A0A1F7S199_9BACT</name>
<dbReference type="GO" id="GO:0005524">
    <property type="term" value="F:ATP binding"/>
    <property type="evidence" value="ECO:0007669"/>
    <property type="project" value="InterPro"/>
</dbReference>
<dbReference type="InterPro" id="IPR006935">
    <property type="entry name" value="Helicase/UvrB_N"/>
</dbReference>
<dbReference type="InterPro" id="IPR027417">
    <property type="entry name" value="P-loop_NTPase"/>
</dbReference>